<dbReference type="RefSeq" id="XP_003169597.1">
    <property type="nucleotide sequence ID" value="XM_003169549.1"/>
</dbReference>
<dbReference type="InterPro" id="IPR011009">
    <property type="entry name" value="Kinase-like_dom_sf"/>
</dbReference>
<dbReference type="eggNOG" id="ENOG502SHU0">
    <property type="taxonomic scope" value="Eukaryota"/>
</dbReference>
<dbReference type="PANTHER" id="PTHR36091">
    <property type="entry name" value="ALTERED INHERITANCE OF MITOCHONDRIA PROTEIN 9, MITOCHONDRIAL"/>
    <property type="match status" value="1"/>
</dbReference>
<evidence type="ECO:0000256" key="1">
    <source>
        <dbReference type="ARBA" id="ARBA00004173"/>
    </source>
</evidence>
<dbReference type="InParanoid" id="E4V5W5"/>
<proteinExistence type="inferred from homology"/>
<evidence type="ECO:0000259" key="7">
    <source>
        <dbReference type="Pfam" id="PF01636"/>
    </source>
</evidence>
<accession>E4V5W5</accession>
<dbReference type="AlphaFoldDB" id="E4V5W5"/>
<evidence type="ECO:0000256" key="6">
    <source>
        <dbReference type="ARBA" id="ARBA00031849"/>
    </source>
</evidence>
<evidence type="ECO:0000313" key="9">
    <source>
        <dbReference type="Proteomes" id="UP000002669"/>
    </source>
</evidence>
<evidence type="ECO:0000256" key="5">
    <source>
        <dbReference type="ARBA" id="ARBA00023128"/>
    </source>
</evidence>
<dbReference type="VEuPathDB" id="FungiDB:MGYG_08505"/>
<comment type="similarity">
    <text evidence="2">Belongs to the AIM9 family.</text>
</comment>
<dbReference type="Gene3D" id="3.90.1200.10">
    <property type="match status" value="1"/>
</dbReference>
<feature type="domain" description="Aminoglycoside phosphotransferase" evidence="7">
    <location>
        <begin position="222"/>
        <end position="273"/>
    </location>
</feature>
<keyword evidence="5" id="KW-0496">Mitochondrion</keyword>
<dbReference type="STRING" id="535722.E4V5W5"/>
<comment type="subcellular location">
    <subcellularLocation>
        <location evidence="1">Mitochondrion</location>
    </subcellularLocation>
</comment>
<dbReference type="OMA" id="LSAVEWY"/>
<dbReference type="InterPro" id="IPR051035">
    <property type="entry name" value="Mito_inheritance_9"/>
</dbReference>
<dbReference type="EMBL" id="DS989830">
    <property type="protein sequence ID" value="EFR05490.1"/>
    <property type="molecule type" value="Genomic_DNA"/>
</dbReference>
<dbReference type="Pfam" id="PF01636">
    <property type="entry name" value="APH"/>
    <property type="match status" value="1"/>
</dbReference>
<reference evidence="9" key="1">
    <citation type="journal article" date="2012" name="MBio">
        <title>Comparative genome analysis of Trichophyton rubrum and related dermatophytes reveals candidate genes involved in infection.</title>
        <authorList>
            <person name="Martinez D.A."/>
            <person name="Oliver B.G."/>
            <person name="Graeser Y."/>
            <person name="Goldberg J.M."/>
            <person name="Li W."/>
            <person name="Martinez-Rossi N.M."/>
            <person name="Monod M."/>
            <person name="Shelest E."/>
            <person name="Barton R.C."/>
            <person name="Birch E."/>
            <person name="Brakhage A.A."/>
            <person name="Chen Z."/>
            <person name="Gurr S.J."/>
            <person name="Heiman D."/>
            <person name="Heitman J."/>
            <person name="Kosti I."/>
            <person name="Rossi A."/>
            <person name="Saif S."/>
            <person name="Samalova M."/>
            <person name="Saunders C.W."/>
            <person name="Shea T."/>
            <person name="Summerbell R.C."/>
            <person name="Xu J."/>
            <person name="Young S."/>
            <person name="Zeng Q."/>
            <person name="Birren B.W."/>
            <person name="Cuomo C.A."/>
            <person name="White T.C."/>
        </authorList>
    </citation>
    <scope>NUCLEOTIDE SEQUENCE [LARGE SCALE GENOMIC DNA]</scope>
    <source>
        <strain evidence="9">ATCC MYA-4604 / CBS 118893</strain>
    </source>
</reference>
<keyword evidence="9" id="KW-1185">Reference proteome</keyword>
<dbReference type="InterPro" id="IPR002575">
    <property type="entry name" value="Aminoglycoside_PTrfase"/>
</dbReference>
<dbReference type="OrthoDB" id="2831558at2759"/>
<sequence>MNELIRIAAQSVGAETCVNVHKCPDGMYNKCFVLTMDDGQEVIAKVPNPNAGLPRLTTSEVATIDFARNVLGTPALKLRQVWGSMELVEKMNLCLDVVRYQSAWLSVAFSQFGGLYYTRDIQNFNSQQKGHLYIDENGNKVQNSRFTIGPITSREWLDHGRADLECDRGPWKSVYGYYKAIGLREKLAIPTLDPLPKQTVMVCGPGFYQPDRSKKLSAAEWYLLIFDALLPIESESITTPCLWHDDLHDENIFVDPNNPSKVTGIIDWQSVNLLPLIYHNPDPSLLAMTAQNRKIWTALNLEEKVEAVRQFHEKALFIASRKVMLKKVPKAYDAIEYQQTECFDLLVLARRLFEFGEAHFHALVVELREAWAGLLANNTNTNHTKPFPIDLTEIETDCQKAMRGMQLMSDFKARLGPLWPDKDAVGHEQYQATKSALLALREEIILEFGKAEADKIEIARQWPFDD</sequence>
<protein>
    <recommendedName>
        <fullName evidence="3">Altered inheritance of mitochondria protein 9, mitochondrial</fullName>
    </recommendedName>
    <alternativeName>
        <fullName evidence="6">Found in mitochondrial proteome protein 29</fullName>
    </alternativeName>
</protein>
<evidence type="ECO:0000256" key="2">
    <source>
        <dbReference type="ARBA" id="ARBA00005543"/>
    </source>
</evidence>
<evidence type="ECO:0000256" key="4">
    <source>
        <dbReference type="ARBA" id="ARBA00022946"/>
    </source>
</evidence>
<dbReference type="GeneID" id="10024828"/>
<dbReference type="PANTHER" id="PTHR36091:SF1">
    <property type="entry name" value="ALTERED INHERITANCE OF MITOCHONDRIA PROTEIN 9, MITOCHONDRIAL"/>
    <property type="match status" value="1"/>
</dbReference>
<dbReference type="GO" id="GO:0005739">
    <property type="term" value="C:mitochondrion"/>
    <property type="evidence" value="ECO:0007669"/>
    <property type="project" value="UniProtKB-SubCell"/>
</dbReference>
<keyword evidence="4" id="KW-0809">Transit peptide</keyword>
<organism evidence="9">
    <name type="scientific">Arthroderma gypseum (strain ATCC MYA-4604 / CBS 118893)</name>
    <name type="common">Microsporum gypseum</name>
    <dbReference type="NCBI Taxonomy" id="535722"/>
    <lineage>
        <taxon>Eukaryota</taxon>
        <taxon>Fungi</taxon>
        <taxon>Dikarya</taxon>
        <taxon>Ascomycota</taxon>
        <taxon>Pezizomycotina</taxon>
        <taxon>Eurotiomycetes</taxon>
        <taxon>Eurotiomycetidae</taxon>
        <taxon>Onygenales</taxon>
        <taxon>Arthrodermataceae</taxon>
        <taxon>Nannizzia</taxon>
    </lineage>
</organism>
<dbReference type="HOGENOM" id="CLU_019189_13_0_1"/>
<evidence type="ECO:0000313" key="8">
    <source>
        <dbReference type="EMBL" id="EFR05490.1"/>
    </source>
</evidence>
<name>E4V5W5_ARTGP</name>
<dbReference type="SUPFAM" id="SSF56112">
    <property type="entry name" value="Protein kinase-like (PK-like)"/>
    <property type="match status" value="2"/>
</dbReference>
<gene>
    <name evidence="8" type="ORF">MGYG_08505</name>
</gene>
<dbReference type="Proteomes" id="UP000002669">
    <property type="component" value="Unassembled WGS sequence"/>
</dbReference>
<evidence type="ECO:0000256" key="3">
    <source>
        <dbReference type="ARBA" id="ARBA00016197"/>
    </source>
</evidence>